<accession>A0AAV1IDF5</accession>
<dbReference type="InterPro" id="IPR036291">
    <property type="entry name" value="NAD(P)-bd_dom_sf"/>
</dbReference>
<dbReference type="GO" id="GO:0005996">
    <property type="term" value="P:monosaccharide metabolic process"/>
    <property type="evidence" value="ECO:0007669"/>
    <property type="project" value="TreeGrafter"/>
</dbReference>
<comment type="caution">
    <text evidence="2">The sequence shown here is derived from an EMBL/GenBank/DDBJ whole genome shotgun (WGS) entry which is preliminary data.</text>
</comment>
<dbReference type="Gene3D" id="3.40.50.720">
    <property type="entry name" value="NAD(P)-binding Rossmann-like Domain"/>
    <property type="match status" value="1"/>
</dbReference>
<name>A0AAV1IDF5_9CHLO</name>
<dbReference type="Proteomes" id="UP001314263">
    <property type="component" value="Unassembled WGS sequence"/>
</dbReference>
<gene>
    <name evidence="2" type="primary">CSP41B</name>
    <name evidence="2" type="ORF">CVIRNUC_007446</name>
</gene>
<dbReference type="PANTHER" id="PTHR43725:SF8">
    <property type="entry name" value="CHLOROPLAST STEM-LOOP BINDING PROTEIN OF 41 KDA B, CHLOROPLASTIC"/>
    <property type="match status" value="1"/>
</dbReference>
<dbReference type="Pfam" id="PF01370">
    <property type="entry name" value="Epimerase"/>
    <property type="match status" value="1"/>
</dbReference>
<dbReference type="SUPFAM" id="SSF51735">
    <property type="entry name" value="NAD(P)-binding Rossmann-fold domains"/>
    <property type="match status" value="1"/>
</dbReference>
<dbReference type="AlphaFoldDB" id="A0AAV1IDF5"/>
<reference evidence="2 3" key="1">
    <citation type="submission" date="2023-10" db="EMBL/GenBank/DDBJ databases">
        <authorList>
            <person name="Maclean D."/>
            <person name="Macfadyen A."/>
        </authorList>
    </citation>
    <scope>NUCLEOTIDE SEQUENCE [LARGE SCALE GENOMIC DNA]</scope>
</reference>
<feature type="domain" description="NAD-dependent epimerase/dehydratase" evidence="1">
    <location>
        <begin position="57"/>
        <end position="274"/>
    </location>
</feature>
<evidence type="ECO:0000313" key="3">
    <source>
        <dbReference type="Proteomes" id="UP001314263"/>
    </source>
</evidence>
<keyword evidence="3" id="KW-1185">Reference proteome</keyword>
<protein>
    <submittedName>
        <fullName evidence="2">Chloroplast stem-loop binding protein of 41 kDa b, chloroplastic</fullName>
    </submittedName>
</protein>
<dbReference type="GO" id="GO:0005829">
    <property type="term" value="C:cytosol"/>
    <property type="evidence" value="ECO:0007669"/>
    <property type="project" value="TreeGrafter"/>
</dbReference>
<sequence>MQAANAFAGSCNERAACLLQPSKFGCRHTFKLSQVSRQRRAKASLSVSAAASSPKEILMLGGTRFIGVYLARQLIEQGHSVTLLTRGKKDVTFQIPDDTDESYANYKSAVKHVASDRKDKEMLKEKLAGKTFDVVYDMNGREAEEADIVLGALGDVGQYIFCSSAGVYLKSHQMPHHEVDAVDPKSRHKGKLDTEDLLDSKSVNWTSIRPVYIYGPLNYNPVEEWFFHRIKAGRPIPVPNSGQQVTQLGHVKDLATAFVKVLDNSKASKQVYNISGERFVTFDGIAKACAAAAGVAEPELVHYNPKDFDFGGKKAFPLREQHFFTSIQKAEKELDWRPEFGLYEGLKDSYEKDFGRGTFRKEADFSTDDQILAKARYPQMVCQESSSESGCK</sequence>
<dbReference type="InterPro" id="IPR001509">
    <property type="entry name" value="Epimerase_deHydtase"/>
</dbReference>
<dbReference type="GO" id="GO:0003978">
    <property type="term" value="F:UDP-glucose 4-epimerase activity"/>
    <property type="evidence" value="ECO:0007669"/>
    <property type="project" value="TreeGrafter"/>
</dbReference>
<dbReference type="CDD" id="cd05265">
    <property type="entry name" value="SDR_a1"/>
    <property type="match status" value="1"/>
</dbReference>
<evidence type="ECO:0000259" key="1">
    <source>
        <dbReference type="Pfam" id="PF01370"/>
    </source>
</evidence>
<dbReference type="EMBL" id="CAUYUE010000010">
    <property type="protein sequence ID" value="CAK0784242.1"/>
    <property type="molecule type" value="Genomic_DNA"/>
</dbReference>
<evidence type="ECO:0000313" key="2">
    <source>
        <dbReference type="EMBL" id="CAK0784242.1"/>
    </source>
</evidence>
<organism evidence="2 3">
    <name type="scientific">Coccomyxa viridis</name>
    <dbReference type="NCBI Taxonomy" id="1274662"/>
    <lineage>
        <taxon>Eukaryota</taxon>
        <taxon>Viridiplantae</taxon>
        <taxon>Chlorophyta</taxon>
        <taxon>core chlorophytes</taxon>
        <taxon>Trebouxiophyceae</taxon>
        <taxon>Trebouxiophyceae incertae sedis</taxon>
        <taxon>Coccomyxaceae</taxon>
        <taxon>Coccomyxa</taxon>
    </lineage>
</organism>
<dbReference type="PANTHER" id="PTHR43725">
    <property type="entry name" value="UDP-GLUCOSE 4-EPIMERASE"/>
    <property type="match status" value="1"/>
</dbReference>
<proteinExistence type="predicted"/>
<dbReference type="FunFam" id="3.40.50.720:FF:000313">
    <property type="entry name" value="Chloroplast stem-loop binding protein of 41 kDa b, chloroplastic"/>
    <property type="match status" value="1"/>
</dbReference>